<evidence type="ECO:0000256" key="1">
    <source>
        <dbReference type="ARBA" id="ARBA00022443"/>
    </source>
</evidence>
<dbReference type="PROSITE" id="PS50002">
    <property type="entry name" value="SH3"/>
    <property type="match status" value="2"/>
</dbReference>
<comment type="caution">
    <text evidence="7">The sequence shown here is derived from an EMBL/GenBank/DDBJ whole genome shotgun (WGS) entry which is preliminary data.</text>
</comment>
<dbReference type="Gene3D" id="3.30.505.10">
    <property type="entry name" value="SH2 domain"/>
    <property type="match status" value="1"/>
</dbReference>
<dbReference type="AlphaFoldDB" id="A0AAN9BV38"/>
<keyword evidence="2 3" id="KW-0727">SH2 domain</keyword>
<dbReference type="PRINTS" id="PR00452">
    <property type="entry name" value="SH3DOMAIN"/>
</dbReference>
<dbReference type="InterPro" id="IPR036860">
    <property type="entry name" value="SH2_dom_sf"/>
</dbReference>
<dbReference type="Proteomes" id="UP001374579">
    <property type="component" value="Unassembled WGS sequence"/>
</dbReference>
<evidence type="ECO:0000256" key="3">
    <source>
        <dbReference type="PROSITE-ProRule" id="PRU00191"/>
    </source>
</evidence>
<feature type="domain" description="SH3" evidence="6">
    <location>
        <begin position="1"/>
        <end position="57"/>
    </location>
</feature>
<evidence type="ECO:0000313" key="7">
    <source>
        <dbReference type="EMBL" id="KAK7112432.1"/>
    </source>
</evidence>
<dbReference type="InterPro" id="IPR036028">
    <property type="entry name" value="SH3-like_dom_sf"/>
</dbReference>
<protein>
    <submittedName>
        <fullName evidence="7">Uncharacterized protein</fullName>
    </submittedName>
</protein>
<dbReference type="Gene3D" id="2.30.30.40">
    <property type="entry name" value="SH3 Domains"/>
    <property type="match status" value="2"/>
</dbReference>
<dbReference type="SMART" id="SM00326">
    <property type="entry name" value="SH3"/>
    <property type="match status" value="2"/>
</dbReference>
<name>A0AAN9BV38_9CAEN</name>
<accession>A0AAN9BV38</accession>
<evidence type="ECO:0000256" key="2">
    <source>
        <dbReference type="ARBA" id="ARBA00022999"/>
    </source>
</evidence>
<proteinExistence type="predicted"/>
<evidence type="ECO:0000259" key="5">
    <source>
        <dbReference type="PROSITE" id="PS50001"/>
    </source>
</evidence>
<dbReference type="Pfam" id="PF00018">
    <property type="entry name" value="SH3_1"/>
    <property type="match status" value="2"/>
</dbReference>
<dbReference type="PRINTS" id="PR00499">
    <property type="entry name" value="P67PHOX"/>
</dbReference>
<dbReference type="Pfam" id="PF00017">
    <property type="entry name" value="SH2"/>
    <property type="match status" value="1"/>
</dbReference>
<organism evidence="7 8">
    <name type="scientific">Littorina saxatilis</name>
    <dbReference type="NCBI Taxonomy" id="31220"/>
    <lineage>
        <taxon>Eukaryota</taxon>
        <taxon>Metazoa</taxon>
        <taxon>Spiralia</taxon>
        <taxon>Lophotrochozoa</taxon>
        <taxon>Mollusca</taxon>
        <taxon>Gastropoda</taxon>
        <taxon>Caenogastropoda</taxon>
        <taxon>Littorinimorpha</taxon>
        <taxon>Littorinoidea</taxon>
        <taxon>Littorinidae</taxon>
        <taxon>Littorina</taxon>
    </lineage>
</organism>
<dbReference type="PROSITE" id="PS50001">
    <property type="entry name" value="SH2"/>
    <property type="match status" value="1"/>
</dbReference>
<keyword evidence="1 4" id="KW-0728">SH3 domain</keyword>
<dbReference type="PANTHER" id="PTHR46037">
    <property type="entry name" value="PROTEIN ENHANCER OF SEVENLESS 2B"/>
    <property type="match status" value="1"/>
</dbReference>
<evidence type="ECO:0000259" key="6">
    <source>
        <dbReference type="PROSITE" id="PS50002"/>
    </source>
</evidence>
<evidence type="ECO:0000313" key="8">
    <source>
        <dbReference type="Proteomes" id="UP001374579"/>
    </source>
</evidence>
<keyword evidence="8" id="KW-1185">Reference proteome</keyword>
<dbReference type="PRINTS" id="PR00401">
    <property type="entry name" value="SH2DOMAIN"/>
</dbReference>
<dbReference type="EMBL" id="JBAMIC010000002">
    <property type="protein sequence ID" value="KAK7112432.1"/>
    <property type="molecule type" value="Genomic_DNA"/>
</dbReference>
<dbReference type="SMART" id="SM00252">
    <property type="entry name" value="SH2"/>
    <property type="match status" value="1"/>
</dbReference>
<dbReference type="SUPFAM" id="SSF55550">
    <property type="entry name" value="SH2 domain"/>
    <property type="match status" value="1"/>
</dbReference>
<dbReference type="CDD" id="cd00174">
    <property type="entry name" value="SH3"/>
    <property type="match status" value="1"/>
</dbReference>
<dbReference type="InterPro" id="IPR001452">
    <property type="entry name" value="SH3_domain"/>
</dbReference>
<reference evidence="7 8" key="1">
    <citation type="submission" date="2024-02" db="EMBL/GenBank/DDBJ databases">
        <title>Chromosome-scale genome assembly of the rough periwinkle Littorina saxatilis.</title>
        <authorList>
            <person name="De Jode A."/>
            <person name="Faria R."/>
            <person name="Formenti G."/>
            <person name="Sims Y."/>
            <person name="Smith T.P."/>
            <person name="Tracey A."/>
            <person name="Wood J.M.D."/>
            <person name="Zagrodzka Z.B."/>
            <person name="Johannesson K."/>
            <person name="Butlin R.K."/>
            <person name="Leder E.H."/>
        </authorList>
    </citation>
    <scope>NUCLEOTIDE SEQUENCE [LARGE SCALE GENOMIC DNA]</scope>
    <source>
        <strain evidence="7">Snail1</strain>
        <tissue evidence="7">Muscle</tissue>
    </source>
</reference>
<evidence type="ECO:0000256" key="4">
    <source>
        <dbReference type="PROSITE-ProRule" id="PRU00192"/>
    </source>
</evidence>
<dbReference type="InterPro" id="IPR043539">
    <property type="entry name" value="Grb2-like"/>
</dbReference>
<feature type="domain" description="SH3" evidence="6">
    <location>
        <begin position="162"/>
        <end position="221"/>
    </location>
</feature>
<gene>
    <name evidence="7" type="ORF">V1264_011891</name>
</gene>
<dbReference type="SUPFAM" id="SSF50044">
    <property type="entry name" value="SH3-domain"/>
    <property type="match status" value="2"/>
</dbReference>
<sequence length="221" mass="25282">MEAKALYDFSATRDDELSFKRGDILKVVNLEDKDWYEAEIGGEKGVVPSTYLQMEPNDWYKAKMSRLAAEAHLVKKDASGRFLHHDGYFLIRDSESDRNSFSLSVKHGSSPQHFKILSRPDGQYYVWPNSVFNSINKLIDHHRTVSVSRKADAAILLRDQPESSNLYKALYAFTAESPAEVAFHKGDKIQLIEKTEESWWTGKNMRTGQEGLFPVNYVEEA</sequence>
<feature type="domain" description="SH2" evidence="5">
    <location>
        <begin position="59"/>
        <end position="143"/>
    </location>
</feature>
<dbReference type="InterPro" id="IPR000980">
    <property type="entry name" value="SH2"/>
</dbReference>